<dbReference type="Proteomes" id="UP000321513">
    <property type="component" value="Unassembled WGS sequence"/>
</dbReference>
<comment type="catalytic activity">
    <reaction evidence="5">
        <text>3'-dephospho-CoA + ATP = ADP + CoA + H(+)</text>
        <dbReference type="Rhea" id="RHEA:18245"/>
        <dbReference type="ChEBI" id="CHEBI:15378"/>
        <dbReference type="ChEBI" id="CHEBI:30616"/>
        <dbReference type="ChEBI" id="CHEBI:57287"/>
        <dbReference type="ChEBI" id="CHEBI:57328"/>
        <dbReference type="ChEBI" id="CHEBI:456216"/>
        <dbReference type="EC" id="2.7.1.24"/>
    </reaction>
</comment>
<comment type="similarity">
    <text evidence="1 5">Belongs to the CoaE family.</text>
</comment>
<keyword evidence="5 7" id="KW-0418">Kinase</keyword>
<evidence type="ECO:0000256" key="1">
    <source>
        <dbReference type="ARBA" id="ARBA00009018"/>
    </source>
</evidence>
<keyword evidence="4 5" id="KW-0173">Coenzyme A biosynthesis</keyword>
<evidence type="ECO:0000313" key="7">
    <source>
        <dbReference type="EMBL" id="GEO11314.1"/>
    </source>
</evidence>
<evidence type="ECO:0000256" key="4">
    <source>
        <dbReference type="ARBA" id="ARBA00022993"/>
    </source>
</evidence>
<dbReference type="AlphaFoldDB" id="A0A512BH70"/>
<keyword evidence="5" id="KW-0808">Transferase</keyword>
<dbReference type="PROSITE" id="PS51219">
    <property type="entry name" value="DPCK"/>
    <property type="match status" value="1"/>
</dbReference>
<dbReference type="EC" id="2.7.1.24" evidence="5 6"/>
<dbReference type="NCBIfam" id="TIGR00152">
    <property type="entry name" value="dephospho-CoA kinase"/>
    <property type="match status" value="1"/>
</dbReference>
<comment type="pathway">
    <text evidence="5">Cofactor biosynthesis; coenzyme A biosynthesis; CoA from (R)-pantothenate: step 5/5.</text>
</comment>
<dbReference type="GO" id="GO:0005524">
    <property type="term" value="F:ATP binding"/>
    <property type="evidence" value="ECO:0007669"/>
    <property type="project" value="UniProtKB-UniRule"/>
</dbReference>
<name>A0A512BH70_9BACT</name>
<dbReference type="RefSeq" id="WP_147205426.1">
    <property type="nucleotide sequence ID" value="NZ_BJYT01000019.1"/>
</dbReference>
<keyword evidence="5" id="KW-0963">Cytoplasm</keyword>
<dbReference type="SUPFAM" id="SSF52540">
    <property type="entry name" value="P-loop containing nucleoside triphosphate hydrolases"/>
    <property type="match status" value="1"/>
</dbReference>
<keyword evidence="8" id="KW-1185">Reference proteome</keyword>
<protein>
    <recommendedName>
        <fullName evidence="5 6">Dephospho-CoA kinase</fullName>
        <ecNumber evidence="5 6">2.7.1.24</ecNumber>
    </recommendedName>
    <alternativeName>
        <fullName evidence="5">Dephosphocoenzyme A kinase</fullName>
    </alternativeName>
</protein>
<accession>A0A512BH70</accession>
<evidence type="ECO:0000256" key="5">
    <source>
        <dbReference type="HAMAP-Rule" id="MF_00376"/>
    </source>
</evidence>
<sequence length="197" mass="22124">MVKVGLTGGIGSGKTTVSRIFNVLGIPVFDADYEAKTIMETDLELVGRVQETFGEESYTDGILNRPYLAKIVFNNPTKLSVLNSLVHPATIDAANRWMARQTTPYVIKEAALMFESGSASNVDYVIGVYAPHDLRVRRVMQRDNVDSEQVLIRMSRQISEVIKMKLCDFVVVNDDQQLLIPQVLQLHHKLMKIGEEQ</sequence>
<proteinExistence type="inferred from homology"/>
<evidence type="ECO:0000256" key="6">
    <source>
        <dbReference type="NCBIfam" id="TIGR00152"/>
    </source>
</evidence>
<dbReference type="GO" id="GO:0015937">
    <property type="term" value="P:coenzyme A biosynthetic process"/>
    <property type="evidence" value="ECO:0007669"/>
    <property type="project" value="UniProtKB-UniRule"/>
</dbReference>
<comment type="subcellular location">
    <subcellularLocation>
        <location evidence="5">Cytoplasm</location>
    </subcellularLocation>
</comment>
<evidence type="ECO:0000256" key="3">
    <source>
        <dbReference type="ARBA" id="ARBA00022840"/>
    </source>
</evidence>
<dbReference type="InterPro" id="IPR001977">
    <property type="entry name" value="Depp_CoAkinase"/>
</dbReference>
<comment type="caution">
    <text evidence="7">The sequence shown here is derived from an EMBL/GenBank/DDBJ whole genome shotgun (WGS) entry which is preliminary data.</text>
</comment>
<dbReference type="PANTHER" id="PTHR10695:SF46">
    <property type="entry name" value="BIFUNCTIONAL COENZYME A SYNTHASE-RELATED"/>
    <property type="match status" value="1"/>
</dbReference>
<dbReference type="CDD" id="cd02022">
    <property type="entry name" value="DPCK"/>
    <property type="match status" value="1"/>
</dbReference>
<reference evidence="7 8" key="1">
    <citation type="submission" date="2019-07" db="EMBL/GenBank/DDBJ databases">
        <title>Whole genome shotgun sequence of Segetibacter aerophilus NBRC 106135.</title>
        <authorList>
            <person name="Hosoyama A."/>
            <person name="Uohara A."/>
            <person name="Ohji S."/>
            <person name="Ichikawa N."/>
        </authorList>
    </citation>
    <scope>NUCLEOTIDE SEQUENCE [LARGE SCALE GENOMIC DNA]</scope>
    <source>
        <strain evidence="7 8">NBRC 106135</strain>
    </source>
</reference>
<dbReference type="HAMAP" id="MF_00376">
    <property type="entry name" value="Dephospho_CoA_kinase"/>
    <property type="match status" value="1"/>
</dbReference>
<dbReference type="PANTHER" id="PTHR10695">
    <property type="entry name" value="DEPHOSPHO-COA KINASE-RELATED"/>
    <property type="match status" value="1"/>
</dbReference>
<organism evidence="7 8">
    <name type="scientific">Segetibacter aerophilus</name>
    <dbReference type="NCBI Taxonomy" id="670293"/>
    <lineage>
        <taxon>Bacteria</taxon>
        <taxon>Pseudomonadati</taxon>
        <taxon>Bacteroidota</taxon>
        <taxon>Chitinophagia</taxon>
        <taxon>Chitinophagales</taxon>
        <taxon>Chitinophagaceae</taxon>
        <taxon>Segetibacter</taxon>
    </lineage>
</organism>
<dbReference type="OrthoDB" id="9812943at2"/>
<comment type="function">
    <text evidence="5">Catalyzes the phosphorylation of the 3'-hydroxyl group of dephosphocoenzyme A to form coenzyme A.</text>
</comment>
<gene>
    <name evidence="5 7" type="primary">coaE</name>
    <name evidence="7" type="ORF">SAE01_38100</name>
</gene>
<dbReference type="UniPathway" id="UPA00241">
    <property type="reaction ID" value="UER00356"/>
</dbReference>
<keyword evidence="2 5" id="KW-0547">Nucleotide-binding</keyword>
<dbReference type="GO" id="GO:0004140">
    <property type="term" value="F:dephospho-CoA kinase activity"/>
    <property type="evidence" value="ECO:0007669"/>
    <property type="project" value="UniProtKB-UniRule"/>
</dbReference>
<keyword evidence="3 5" id="KW-0067">ATP-binding</keyword>
<evidence type="ECO:0000256" key="2">
    <source>
        <dbReference type="ARBA" id="ARBA00022741"/>
    </source>
</evidence>
<feature type="binding site" evidence="5">
    <location>
        <begin position="11"/>
        <end position="16"/>
    </location>
    <ligand>
        <name>ATP</name>
        <dbReference type="ChEBI" id="CHEBI:30616"/>
    </ligand>
</feature>
<dbReference type="Pfam" id="PF01121">
    <property type="entry name" value="CoaE"/>
    <property type="match status" value="1"/>
</dbReference>
<evidence type="ECO:0000313" key="8">
    <source>
        <dbReference type="Proteomes" id="UP000321513"/>
    </source>
</evidence>
<dbReference type="InterPro" id="IPR027417">
    <property type="entry name" value="P-loop_NTPase"/>
</dbReference>
<dbReference type="GO" id="GO:0005737">
    <property type="term" value="C:cytoplasm"/>
    <property type="evidence" value="ECO:0007669"/>
    <property type="project" value="UniProtKB-SubCell"/>
</dbReference>
<dbReference type="EMBL" id="BJYT01000019">
    <property type="protein sequence ID" value="GEO11314.1"/>
    <property type="molecule type" value="Genomic_DNA"/>
</dbReference>
<dbReference type="Gene3D" id="3.40.50.300">
    <property type="entry name" value="P-loop containing nucleotide triphosphate hydrolases"/>
    <property type="match status" value="1"/>
</dbReference>